<organism evidence="10 11">
    <name type="scientific">Legionella londiniensis</name>
    <dbReference type="NCBI Taxonomy" id="45068"/>
    <lineage>
        <taxon>Bacteria</taxon>
        <taxon>Pseudomonadati</taxon>
        <taxon>Pseudomonadota</taxon>
        <taxon>Gammaproteobacteria</taxon>
        <taxon>Legionellales</taxon>
        <taxon>Legionellaceae</taxon>
        <taxon>Legionella</taxon>
    </lineage>
</organism>
<feature type="coiled-coil region" evidence="8">
    <location>
        <begin position="184"/>
        <end position="211"/>
    </location>
</feature>
<feature type="coiled-coil region" evidence="8">
    <location>
        <begin position="387"/>
        <end position="414"/>
    </location>
</feature>
<evidence type="ECO:0000256" key="8">
    <source>
        <dbReference type="SAM" id="Coils"/>
    </source>
</evidence>
<evidence type="ECO:0000256" key="9">
    <source>
        <dbReference type="SAM" id="SignalP"/>
    </source>
</evidence>
<keyword evidence="8" id="KW-0175">Coiled coil</keyword>
<dbReference type="OrthoDB" id="9814637at2"/>
<comment type="caution">
    <text evidence="10">The sequence shown here is derived from an EMBL/GenBank/DDBJ whole genome shotgun (WGS) entry which is preliminary data.</text>
</comment>
<dbReference type="GO" id="GO:1990281">
    <property type="term" value="C:efflux pump complex"/>
    <property type="evidence" value="ECO:0007669"/>
    <property type="project" value="TreeGrafter"/>
</dbReference>
<dbReference type="Gene3D" id="1.20.1600.10">
    <property type="entry name" value="Outer membrane efflux proteins (OEP)"/>
    <property type="match status" value="1"/>
</dbReference>
<comment type="similarity">
    <text evidence="2">Belongs to the outer membrane factor (OMF) (TC 1.B.17) family.</text>
</comment>
<dbReference type="PANTHER" id="PTHR30026:SF22">
    <property type="entry name" value="OUTER MEMBRANE EFFLUX PROTEIN"/>
    <property type="match status" value="1"/>
</dbReference>
<dbReference type="InterPro" id="IPR010130">
    <property type="entry name" value="T1SS_OMP_TolC"/>
</dbReference>
<keyword evidence="11" id="KW-1185">Reference proteome</keyword>
<dbReference type="InterPro" id="IPR003423">
    <property type="entry name" value="OMP_efflux"/>
</dbReference>
<feature type="chain" id="PRO_5006915050" evidence="9">
    <location>
        <begin position="23"/>
        <end position="445"/>
    </location>
</feature>
<dbReference type="PANTHER" id="PTHR30026">
    <property type="entry name" value="OUTER MEMBRANE PROTEIN TOLC"/>
    <property type="match status" value="1"/>
</dbReference>
<name>A0A0W0VRE5_9GAMM</name>
<dbReference type="InterPro" id="IPR051906">
    <property type="entry name" value="TolC-like"/>
</dbReference>
<dbReference type="SUPFAM" id="SSF56954">
    <property type="entry name" value="Outer membrane efflux proteins (OEP)"/>
    <property type="match status" value="1"/>
</dbReference>
<evidence type="ECO:0000313" key="11">
    <source>
        <dbReference type="Proteomes" id="UP000054997"/>
    </source>
</evidence>
<evidence type="ECO:0000313" key="10">
    <source>
        <dbReference type="EMBL" id="KTD22616.1"/>
    </source>
</evidence>
<evidence type="ECO:0000256" key="1">
    <source>
        <dbReference type="ARBA" id="ARBA00004442"/>
    </source>
</evidence>
<dbReference type="PATRIC" id="fig|45068.5.peg.529"/>
<keyword evidence="6" id="KW-0472">Membrane</keyword>
<dbReference type="AlphaFoldDB" id="A0A0W0VRE5"/>
<dbReference type="RefSeq" id="WP_058528503.1">
    <property type="nucleotide sequence ID" value="NZ_CAAAHZ010000001.1"/>
</dbReference>
<evidence type="ECO:0000256" key="6">
    <source>
        <dbReference type="ARBA" id="ARBA00023136"/>
    </source>
</evidence>
<dbReference type="STRING" id="45068.Llon_0490"/>
<evidence type="ECO:0000256" key="3">
    <source>
        <dbReference type="ARBA" id="ARBA00022448"/>
    </source>
</evidence>
<dbReference type="GO" id="GO:0009279">
    <property type="term" value="C:cell outer membrane"/>
    <property type="evidence" value="ECO:0007669"/>
    <property type="project" value="UniProtKB-SubCell"/>
</dbReference>
<evidence type="ECO:0000256" key="5">
    <source>
        <dbReference type="ARBA" id="ARBA00022692"/>
    </source>
</evidence>
<protein>
    <submittedName>
        <fullName evidence="10">Agglutination protein</fullName>
    </submittedName>
</protein>
<keyword evidence="3" id="KW-0813">Transport</keyword>
<dbReference type="Proteomes" id="UP000054997">
    <property type="component" value="Unassembled WGS sequence"/>
</dbReference>
<accession>A0A0W0VRE5</accession>
<evidence type="ECO:0000256" key="4">
    <source>
        <dbReference type="ARBA" id="ARBA00022452"/>
    </source>
</evidence>
<gene>
    <name evidence="10" type="ORF">Llon_0490</name>
</gene>
<dbReference type="NCBIfam" id="TIGR01844">
    <property type="entry name" value="type_I_sec_TolC"/>
    <property type="match status" value="1"/>
</dbReference>
<dbReference type="Pfam" id="PF02321">
    <property type="entry name" value="OEP"/>
    <property type="match status" value="2"/>
</dbReference>
<sequence length="445" mass="49872">MFNKSHLISLFLLIFTWSEVSAQTLQEAIQQTITSHPEILQNFAQAAAAQQSIAEAEGAYYPSIDINAGYGREMTESPITQDLEGDSKITLNRREFSVALTQNIFAGGGIVGEVKRNLFSFQSQHFKTLGVANDLALTVTETYLNVILHKKLVLLAKKNLAVHKRLLNLIEERSEAGISRQAELDQAQSRLELAKANLITAESNYEEAKIRFKKYVGCWPENLVEPNIPDKDAIPPTADQAIHKGLQNHPFIHSAQADIKEARAQHQVAKAGFYPKIDGILSASRNRNLDGLEGRNNDNLAIIRGSYNAFRGGSDLANSRKTAFLVQEALEIRNNSIIDLKEAIRLSYNAWHASGLRVTALAAYVLNTQKTRAAYFEQFKIGQRSFLDLLNTQNEKYKAEIDHLQAINDELFARYRILNSIGCLIPYLSRTSPIRIPQKSNFFTK</sequence>
<feature type="signal peptide" evidence="9">
    <location>
        <begin position="1"/>
        <end position="22"/>
    </location>
</feature>
<dbReference type="GO" id="GO:0015562">
    <property type="term" value="F:efflux transmembrane transporter activity"/>
    <property type="evidence" value="ECO:0007669"/>
    <property type="project" value="InterPro"/>
</dbReference>
<proteinExistence type="inferred from homology"/>
<evidence type="ECO:0000256" key="2">
    <source>
        <dbReference type="ARBA" id="ARBA00007613"/>
    </source>
</evidence>
<keyword evidence="5" id="KW-0812">Transmembrane</keyword>
<keyword evidence="4" id="KW-1134">Transmembrane beta strand</keyword>
<keyword evidence="7" id="KW-0998">Cell outer membrane</keyword>
<reference evidence="10 11" key="1">
    <citation type="submission" date="2015-11" db="EMBL/GenBank/DDBJ databases">
        <title>Genomic analysis of 38 Legionella species identifies large and diverse effector repertoires.</title>
        <authorList>
            <person name="Burstein D."/>
            <person name="Amaro F."/>
            <person name="Zusman T."/>
            <person name="Lifshitz Z."/>
            <person name="Cohen O."/>
            <person name="Gilbert J.A."/>
            <person name="Pupko T."/>
            <person name="Shuman H.A."/>
            <person name="Segal G."/>
        </authorList>
    </citation>
    <scope>NUCLEOTIDE SEQUENCE [LARGE SCALE GENOMIC DNA]</scope>
    <source>
        <strain evidence="10 11">ATCC 49505</strain>
    </source>
</reference>
<dbReference type="GO" id="GO:0015288">
    <property type="term" value="F:porin activity"/>
    <property type="evidence" value="ECO:0007669"/>
    <property type="project" value="TreeGrafter"/>
</dbReference>
<keyword evidence="9" id="KW-0732">Signal</keyword>
<dbReference type="EMBL" id="LNYK01000007">
    <property type="protein sequence ID" value="KTD22616.1"/>
    <property type="molecule type" value="Genomic_DNA"/>
</dbReference>
<evidence type="ECO:0000256" key="7">
    <source>
        <dbReference type="ARBA" id="ARBA00023237"/>
    </source>
</evidence>
<comment type="subcellular location">
    <subcellularLocation>
        <location evidence="1">Cell outer membrane</location>
    </subcellularLocation>
</comment>